<dbReference type="InterPro" id="IPR008967">
    <property type="entry name" value="p53-like_TF_DNA-bd_sf"/>
</dbReference>
<evidence type="ECO:0000256" key="1">
    <source>
        <dbReference type="ARBA" id="ARBA00004123"/>
    </source>
</evidence>
<evidence type="ECO:0000256" key="2">
    <source>
        <dbReference type="ARBA" id="ARBA00009704"/>
    </source>
</evidence>
<dbReference type="SUPFAM" id="SSF49417">
    <property type="entry name" value="p53-like transcription factors"/>
    <property type="match status" value="1"/>
</dbReference>
<organism evidence="10 11">
    <name type="scientific">Ganoderma sinense ZZ0214-1</name>
    <dbReference type="NCBI Taxonomy" id="1077348"/>
    <lineage>
        <taxon>Eukaryota</taxon>
        <taxon>Fungi</taxon>
        <taxon>Dikarya</taxon>
        <taxon>Basidiomycota</taxon>
        <taxon>Agaricomycotina</taxon>
        <taxon>Agaricomycetes</taxon>
        <taxon>Polyporales</taxon>
        <taxon>Polyporaceae</taxon>
        <taxon>Ganoderma</taxon>
    </lineage>
</organism>
<evidence type="ECO:0000259" key="9">
    <source>
        <dbReference type="SMART" id="SM01268"/>
    </source>
</evidence>
<dbReference type="InterPro" id="IPR036358">
    <property type="entry name" value="BTD_sf"/>
</dbReference>
<dbReference type="Gene3D" id="2.60.40.1450">
    <property type="entry name" value="LAG1, DNA binding domain"/>
    <property type="match status" value="1"/>
</dbReference>
<evidence type="ECO:0000259" key="8">
    <source>
        <dbReference type="SMART" id="SM01267"/>
    </source>
</evidence>
<dbReference type="EMBL" id="AYKW01000012">
    <property type="protein sequence ID" value="PIL31665.1"/>
    <property type="molecule type" value="Genomic_DNA"/>
</dbReference>
<feature type="compositionally biased region" description="Basic and acidic residues" evidence="7">
    <location>
        <begin position="388"/>
        <end position="400"/>
    </location>
</feature>
<reference evidence="10 11" key="1">
    <citation type="journal article" date="2015" name="Sci. Rep.">
        <title>Chromosome-level genome map provides insights into diverse defense mechanisms in the medicinal fungus Ganoderma sinense.</title>
        <authorList>
            <person name="Zhu Y."/>
            <person name="Xu J."/>
            <person name="Sun C."/>
            <person name="Zhou S."/>
            <person name="Xu H."/>
            <person name="Nelson D.R."/>
            <person name="Qian J."/>
            <person name="Song J."/>
            <person name="Luo H."/>
            <person name="Xiang L."/>
            <person name="Li Y."/>
            <person name="Xu Z."/>
            <person name="Ji A."/>
            <person name="Wang L."/>
            <person name="Lu S."/>
            <person name="Hayward A."/>
            <person name="Sun W."/>
            <person name="Li X."/>
            <person name="Schwartz D.C."/>
            <person name="Wang Y."/>
            <person name="Chen S."/>
        </authorList>
    </citation>
    <scope>NUCLEOTIDE SEQUENCE [LARGE SCALE GENOMIC DNA]</scope>
    <source>
        <strain evidence="10 11">ZZ0214-1</strain>
    </source>
</reference>
<dbReference type="InterPro" id="IPR015350">
    <property type="entry name" value="Beta-trefoil_DNA-bd_dom"/>
</dbReference>
<dbReference type="SMART" id="SM01268">
    <property type="entry name" value="BTD"/>
    <property type="match status" value="1"/>
</dbReference>
<evidence type="ECO:0000256" key="5">
    <source>
        <dbReference type="ARBA" id="ARBA00023163"/>
    </source>
</evidence>
<dbReference type="InterPro" id="IPR015351">
    <property type="entry name" value="RBP-J/Cbf11/Cbf12_DNA-bd"/>
</dbReference>
<evidence type="ECO:0000313" key="10">
    <source>
        <dbReference type="EMBL" id="PIL31665.1"/>
    </source>
</evidence>
<dbReference type="PANTHER" id="PTHR10665">
    <property type="entry name" value="RECOMBINING BINDING PROTEIN SUPPRESSOR OF HAIRLESS"/>
    <property type="match status" value="1"/>
</dbReference>
<feature type="region of interest" description="Disordered" evidence="7">
    <location>
        <begin position="266"/>
        <end position="294"/>
    </location>
</feature>
<keyword evidence="3" id="KW-0805">Transcription regulation</keyword>
<dbReference type="Gene3D" id="2.80.10.50">
    <property type="match status" value="1"/>
</dbReference>
<accession>A0A2G8SD15</accession>
<dbReference type="SUPFAM" id="SSF110217">
    <property type="entry name" value="DNA-binding protein LAG-1 (CSL)"/>
    <property type="match status" value="1"/>
</dbReference>
<gene>
    <name evidence="10" type="ORF">GSI_06368</name>
</gene>
<comment type="similarity">
    <text evidence="2">Belongs to the Su(H) family.</text>
</comment>
<keyword evidence="11" id="KW-1185">Reference proteome</keyword>
<dbReference type="InterPro" id="IPR040159">
    <property type="entry name" value="CLS_fam"/>
</dbReference>
<feature type="domain" description="Beta-trefoil DNA-binding" evidence="9">
    <location>
        <begin position="555"/>
        <end position="731"/>
    </location>
</feature>
<keyword evidence="5" id="KW-0804">Transcription</keyword>
<keyword evidence="6" id="KW-0539">Nucleus</keyword>
<sequence>MSVPRSQSVPHFTSTSLRRTKIPPVATVTATGVTDDHAYAHPKLPRHRSAVAISGTKHLASVYTPRVEREDPFSLSGFFPANLPAHEHSVADQGSWEWLRASSDYDSEYRSSYPSPVSESDDEWNIPTPWSPDEVDAFTRDAIKREDKLGILALSSDTLFLPARGDELYVEERGVLSPFTRAGDPLDADAVVDALRALRTAYSLPSGSAVKDESAALHELFSPEKESGDKVKVEAEGWEAVVAWGLRPTMRTIMPFASNPLHLQMSPTQTTEAREHIPTSLNPQDLSRSASPQQSNLSLLVSNGHAALRSPPAGVAHPPIPPGNQPPPPSEPSVSIQSILSNPSPAAALPNGHPPSWTTSNASSRDSGHAIAGPSSGTGAPQRTSTKRKLEPPDAADPHTKIRRVVRDHITQDPARVMPMTTVICLHAAVAQKSYGSEKRFLCPPPVVHIEGPVWQMKHQHLSMAVVNEGGERTCELKAPMDHALTASFKFLHVTGSAKSKSFQLSLDIAEPSPNAPDGGEATGNERVWASFDSAPVTIISKPSKKTAKTRNISSCILAGGPVSLFNRINSQTVRTKYMTIEHNQLCASNIAWSAFAVNVVRPQGNENPLGGPQPVTYGSEIVLADTVTGVQTAPLIIRKVDKGRIVPDDGGPVSQMQKIALQRVNGDGTRHYLSAAGPIPGTPGVTVPPAPGLSNQAGTHPLLFQSPRIREEMKDGVRVITDEVDDYLCWTIVGISKFQYTFFDAFGMNNSVPEMPITPFPTLFNTPIYRSQSNTLEMMAANFFYMDPKTKTQMPLDVYIGNIGPLRLRIYNHSPLAMDGRFDPSMPFIPVPPLPNQPGVPVIAADIAHENKPADVVLSLPARHLHMMIVAEMPPMPDILKALREDALPPGGDASDKSQDASGGRGSNLMRDIAGRSLPLLFIRSYDGVGYHSGRVIAADNVLHAMDLSNPARSGAEGGDWLAAAQAAARMSDDTSMHGWNLKVL</sequence>
<dbReference type="Pfam" id="PF09271">
    <property type="entry name" value="LAG1-DNAbind"/>
    <property type="match status" value="2"/>
</dbReference>
<feature type="region of interest" description="Disordered" evidence="7">
    <location>
        <begin position="887"/>
        <end position="909"/>
    </location>
</feature>
<dbReference type="AlphaFoldDB" id="A0A2G8SD15"/>
<dbReference type="InterPro" id="IPR037095">
    <property type="entry name" value="RBP-J/Cbf11_DNA-bd_sf"/>
</dbReference>
<feature type="region of interest" description="Disordered" evidence="7">
    <location>
        <begin position="308"/>
        <end position="400"/>
    </location>
</feature>
<proteinExistence type="inferred from homology"/>
<comment type="subcellular location">
    <subcellularLocation>
        <location evidence="1">Nucleus</location>
    </subcellularLocation>
</comment>
<evidence type="ECO:0000256" key="7">
    <source>
        <dbReference type="SAM" id="MobiDB-lite"/>
    </source>
</evidence>
<dbReference type="GO" id="GO:0000978">
    <property type="term" value="F:RNA polymerase II cis-regulatory region sequence-specific DNA binding"/>
    <property type="evidence" value="ECO:0007669"/>
    <property type="project" value="InterPro"/>
</dbReference>
<protein>
    <submittedName>
        <fullName evidence="10">Transcription factor</fullName>
    </submittedName>
</protein>
<feature type="compositionally biased region" description="Polar residues" evidence="7">
    <location>
        <begin position="375"/>
        <end position="384"/>
    </location>
</feature>
<dbReference type="GO" id="GO:0001228">
    <property type="term" value="F:DNA-binding transcription activator activity, RNA polymerase II-specific"/>
    <property type="evidence" value="ECO:0007669"/>
    <property type="project" value="InterPro"/>
</dbReference>
<feature type="domain" description="RBP-J/Cbf11/Cbf12 DNA binding" evidence="8">
    <location>
        <begin position="422"/>
        <end position="554"/>
    </location>
</feature>
<evidence type="ECO:0000256" key="3">
    <source>
        <dbReference type="ARBA" id="ARBA00023015"/>
    </source>
</evidence>
<feature type="compositionally biased region" description="Polar residues" evidence="7">
    <location>
        <begin position="279"/>
        <end position="294"/>
    </location>
</feature>
<feature type="compositionally biased region" description="Polar residues" evidence="7">
    <location>
        <begin position="1"/>
        <end position="17"/>
    </location>
</feature>
<comment type="caution">
    <text evidence="10">The sequence shown here is derived from an EMBL/GenBank/DDBJ whole genome shotgun (WGS) entry which is preliminary data.</text>
</comment>
<keyword evidence="4" id="KW-0238">DNA-binding</keyword>
<dbReference type="STRING" id="1077348.A0A2G8SD15"/>
<evidence type="ECO:0000313" key="11">
    <source>
        <dbReference type="Proteomes" id="UP000230002"/>
    </source>
</evidence>
<evidence type="ECO:0000256" key="4">
    <source>
        <dbReference type="ARBA" id="ARBA00023125"/>
    </source>
</evidence>
<dbReference type="Pfam" id="PF09270">
    <property type="entry name" value="BTD"/>
    <property type="match status" value="1"/>
</dbReference>
<name>A0A2G8SD15_9APHY</name>
<feature type="region of interest" description="Disordered" evidence="7">
    <location>
        <begin position="1"/>
        <end position="20"/>
    </location>
</feature>
<dbReference type="GO" id="GO:0005634">
    <property type="term" value="C:nucleus"/>
    <property type="evidence" value="ECO:0007669"/>
    <property type="project" value="UniProtKB-SubCell"/>
</dbReference>
<dbReference type="SMART" id="SM01267">
    <property type="entry name" value="LAG1_DNAbind"/>
    <property type="match status" value="1"/>
</dbReference>
<feature type="compositionally biased region" description="Pro residues" evidence="7">
    <location>
        <begin position="318"/>
        <end position="331"/>
    </location>
</feature>
<evidence type="ECO:0000256" key="6">
    <source>
        <dbReference type="ARBA" id="ARBA00023242"/>
    </source>
</evidence>
<feature type="compositionally biased region" description="Polar residues" evidence="7">
    <location>
        <begin position="356"/>
        <end position="365"/>
    </location>
</feature>
<dbReference type="OrthoDB" id="5600360at2759"/>
<dbReference type="Proteomes" id="UP000230002">
    <property type="component" value="Unassembled WGS sequence"/>
</dbReference>